<name>A0A1I6KKY4_9EURY</name>
<dbReference type="GO" id="GO:0016020">
    <property type="term" value="C:membrane"/>
    <property type="evidence" value="ECO:0007669"/>
    <property type="project" value="UniProtKB-SubCell"/>
</dbReference>
<comment type="subcellular location">
    <subcellularLocation>
        <location evidence="1">Membrane</location>
        <topology evidence="1">Multi-pass membrane protein</topology>
    </subcellularLocation>
</comment>
<gene>
    <name evidence="8" type="ORF">SAMN05216559_0985</name>
</gene>
<feature type="transmembrane region" description="Helical" evidence="7">
    <location>
        <begin position="216"/>
        <end position="236"/>
    </location>
</feature>
<evidence type="ECO:0000256" key="5">
    <source>
        <dbReference type="ARBA" id="ARBA00023136"/>
    </source>
</evidence>
<sequence>MAIRETWATRIGFILAAVGSAVGLGNIWRFPFLTAESGGAAFLVAYLFLVAVIGLPVMLVEFVIGRESKQNVVDAFPEIGAPTWKFIGAIGALAGFVILSYYSVVGGWVIQYMVGSLTGGYAGNAEAFFGSAAEGTNALAYDLLFMAIVAAIVSFGVRDGLERAAKVMIPSVVGLLVLLAAYGATLSGASEGYAYYLSPDLSTLVGDAIALLPDAAGQAFFTLSLGMGVMITYASYLGEDRNMLRDSLLIVVVDTSIAILAGLAVFPFLFAQGVDPGTGGVGTTFVGLASAFGSLPAGQVVGFVFFAMLFLAALTSAFSILEVIVSFTIDTFDVDRKPATVAIAAVIFLVGVPTAMSLDYLTLYDAIANRILLIGGGLLLAIFGGWFYASGAREELQKGMPGGETLTTAWIWILRIPVVLVLAYVLYTGIIEVAGIVAGM</sequence>
<keyword evidence="5 7" id="KW-0472">Membrane</keyword>
<feature type="transmembrane region" description="Helical" evidence="7">
    <location>
        <begin position="341"/>
        <end position="364"/>
    </location>
</feature>
<evidence type="ECO:0000313" key="8">
    <source>
        <dbReference type="EMBL" id="SFR91915.1"/>
    </source>
</evidence>
<evidence type="ECO:0000256" key="4">
    <source>
        <dbReference type="ARBA" id="ARBA00022989"/>
    </source>
</evidence>
<dbReference type="InterPro" id="IPR037272">
    <property type="entry name" value="SNS_sf"/>
</dbReference>
<dbReference type="RefSeq" id="WP_089814413.1">
    <property type="nucleotide sequence ID" value="NZ_FOZK01000001.1"/>
</dbReference>
<evidence type="ECO:0000256" key="2">
    <source>
        <dbReference type="ARBA" id="ARBA00022448"/>
    </source>
</evidence>
<evidence type="ECO:0000256" key="6">
    <source>
        <dbReference type="RuleBase" id="RU003732"/>
    </source>
</evidence>
<keyword evidence="9" id="KW-1185">Reference proteome</keyword>
<dbReference type="PANTHER" id="PTHR42948:SF1">
    <property type="entry name" value="TRANSPORTER"/>
    <property type="match status" value="1"/>
</dbReference>
<feature type="transmembrane region" description="Helical" evidence="7">
    <location>
        <begin position="40"/>
        <end position="65"/>
    </location>
</feature>
<protein>
    <recommendedName>
        <fullName evidence="6">Transporter</fullName>
    </recommendedName>
</protein>
<feature type="transmembrane region" description="Helical" evidence="7">
    <location>
        <begin position="302"/>
        <end position="329"/>
    </location>
</feature>
<feature type="transmembrane region" description="Helical" evidence="7">
    <location>
        <begin position="86"/>
        <end position="110"/>
    </location>
</feature>
<evidence type="ECO:0000256" key="1">
    <source>
        <dbReference type="ARBA" id="ARBA00004141"/>
    </source>
</evidence>
<dbReference type="PROSITE" id="PS00610">
    <property type="entry name" value="NA_NEUROTRAN_SYMP_1"/>
    <property type="match status" value="1"/>
</dbReference>
<dbReference type="PRINTS" id="PR00176">
    <property type="entry name" value="NANEUSMPORT"/>
</dbReference>
<feature type="transmembrane region" description="Helical" evidence="7">
    <location>
        <begin position="409"/>
        <end position="438"/>
    </location>
</feature>
<proteinExistence type="inferred from homology"/>
<keyword evidence="2 6" id="KW-0813">Transport</keyword>
<evidence type="ECO:0000256" key="3">
    <source>
        <dbReference type="ARBA" id="ARBA00022692"/>
    </source>
</evidence>
<organism evidence="8 9">
    <name type="scientific">Halomicrobium zhouii</name>
    <dbReference type="NCBI Taxonomy" id="767519"/>
    <lineage>
        <taxon>Archaea</taxon>
        <taxon>Methanobacteriati</taxon>
        <taxon>Methanobacteriota</taxon>
        <taxon>Stenosarchaea group</taxon>
        <taxon>Halobacteria</taxon>
        <taxon>Halobacteriales</taxon>
        <taxon>Haloarculaceae</taxon>
        <taxon>Halomicrobium</taxon>
    </lineage>
</organism>
<reference evidence="8 9" key="1">
    <citation type="submission" date="2016-10" db="EMBL/GenBank/DDBJ databases">
        <authorList>
            <person name="de Groot N.N."/>
        </authorList>
    </citation>
    <scope>NUCLEOTIDE SEQUENCE [LARGE SCALE GENOMIC DNA]</scope>
    <source>
        <strain evidence="8 9">CGMCC 1.10457</strain>
    </source>
</reference>
<dbReference type="CDD" id="cd10336">
    <property type="entry name" value="SLC6sbd_Tyt1-Like"/>
    <property type="match status" value="1"/>
</dbReference>
<dbReference type="InterPro" id="IPR047218">
    <property type="entry name" value="YocR/YhdH-like"/>
</dbReference>
<dbReference type="Pfam" id="PF00209">
    <property type="entry name" value="SNF"/>
    <property type="match status" value="2"/>
</dbReference>
<dbReference type="EMBL" id="FOZK01000001">
    <property type="protein sequence ID" value="SFR91915.1"/>
    <property type="molecule type" value="Genomic_DNA"/>
</dbReference>
<dbReference type="Proteomes" id="UP000199062">
    <property type="component" value="Unassembled WGS sequence"/>
</dbReference>
<evidence type="ECO:0000256" key="7">
    <source>
        <dbReference type="SAM" id="Phobius"/>
    </source>
</evidence>
<feature type="transmembrane region" description="Helical" evidence="7">
    <location>
        <begin position="7"/>
        <end position="28"/>
    </location>
</feature>
<keyword evidence="3 6" id="KW-0812">Transmembrane</keyword>
<dbReference type="PANTHER" id="PTHR42948">
    <property type="entry name" value="TRANSPORTER"/>
    <property type="match status" value="1"/>
</dbReference>
<feature type="transmembrane region" description="Helical" evidence="7">
    <location>
        <begin position="138"/>
        <end position="157"/>
    </location>
</feature>
<dbReference type="AlphaFoldDB" id="A0A1I6KKY4"/>
<dbReference type="SUPFAM" id="SSF161070">
    <property type="entry name" value="SNF-like"/>
    <property type="match status" value="1"/>
</dbReference>
<accession>A0A1I6KKY4</accession>
<feature type="transmembrane region" description="Helical" evidence="7">
    <location>
        <begin position="169"/>
        <end position="196"/>
    </location>
</feature>
<feature type="transmembrane region" description="Helical" evidence="7">
    <location>
        <begin position="248"/>
        <end position="271"/>
    </location>
</feature>
<feature type="transmembrane region" description="Helical" evidence="7">
    <location>
        <begin position="277"/>
        <end position="295"/>
    </location>
</feature>
<keyword evidence="6" id="KW-0769">Symport</keyword>
<dbReference type="STRING" id="767519.SAMN05216559_0985"/>
<dbReference type="GO" id="GO:0015293">
    <property type="term" value="F:symporter activity"/>
    <property type="evidence" value="ECO:0007669"/>
    <property type="project" value="UniProtKB-KW"/>
</dbReference>
<dbReference type="NCBIfam" id="NF037979">
    <property type="entry name" value="Na_transp"/>
    <property type="match status" value="1"/>
</dbReference>
<dbReference type="OrthoDB" id="99721at2157"/>
<feature type="transmembrane region" description="Helical" evidence="7">
    <location>
        <begin position="371"/>
        <end position="389"/>
    </location>
</feature>
<comment type="similarity">
    <text evidence="6">Belongs to the sodium:neurotransmitter symporter (SNF) (TC 2.A.22) family.</text>
</comment>
<dbReference type="PROSITE" id="PS50267">
    <property type="entry name" value="NA_NEUROTRAN_SYMP_3"/>
    <property type="match status" value="1"/>
</dbReference>
<keyword evidence="4 7" id="KW-1133">Transmembrane helix</keyword>
<evidence type="ECO:0000313" key="9">
    <source>
        <dbReference type="Proteomes" id="UP000199062"/>
    </source>
</evidence>
<dbReference type="InterPro" id="IPR000175">
    <property type="entry name" value="Na/ntran_symport"/>
</dbReference>